<dbReference type="PANTHER" id="PTHR39190">
    <property type="entry name" value="FLAGELLAR ASSEMBLY FACTOR FLIW"/>
    <property type="match status" value="1"/>
</dbReference>
<keyword evidence="5" id="KW-0966">Cell projection</keyword>
<evidence type="ECO:0000256" key="3">
    <source>
        <dbReference type="ARBA" id="ARBA00022845"/>
    </source>
</evidence>
<dbReference type="Pfam" id="PF02623">
    <property type="entry name" value="FliW"/>
    <property type="match status" value="1"/>
</dbReference>
<keyword evidence="5" id="KW-0969">Cilium</keyword>
<comment type="similarity">
    <text evidence="4">Belongs to the FliW family.</text>
</comment>
<evidence type="ECO:0000256" key="1">
    <source>
        <dbReference type="ARBA" id="ARBA00022490"/>
    </source>
</evidence>
<keyword evidence="1 4" id="KW-0963">Cytoplasm</keyword>
<evidence type="ECO:0000256" key="4">
    <source>
        <dbReference type="HAMAP-Rule" id="MF_01185"/>
    </source>
</evidence>
<sequence length="152" mass="17727">MMRTLQTSLFGEITYSTEEIYVFEEGIPGFSNLKEFIFLKVEDSPFTVMHAVAEDTYFFLIDPFERYGKYEFSLNQSAREKLGAEKREDILCYAIVVLREPLMDSTANLSAPIIINRETRRGLQFILEQSPYSVRTPLFRVEKTAEQEAEKR</sequence>
<keyword evidence="2 4" id="KW-1005">Bacterial flagellum biogenesis</keyword>
<dbReference type="InterPro" id="IPR024046">
    <property type="entry name" value="Flagellar_assmbl_FliW_dom_sf"/>
</dbReference>
<keyword evidence="5" id="KW-0282">Flagellum</keyword>
<dbReference type="HAMAP" id="MF_01185">
    <property type="entry name" value="FliW"/>
    <property type="match status" value="1"/>
</dbReference>
<comment type="function">
    <text evidence="4">Acts as an anti-CsrA protein, binds CsrA and prevents it from repressing translation of its target genes, one of which is flagellin. Binds to flagellin and participates in the assembly of the flagellum.</text>
</comment>
<organism evidence="5 6">
    <name type="scientific">Aneurinibacillus migulanus</name>
    <name type="common">Bacillus migulanus</name>
    <dbReference type="NCBI Taxonomy" id="47500"/>
    <lineage>
        <taxon>Bacteria</taxon>
        <taxon>Bacillati</taxon>
        <taxon>Bacillota</taxon>
        <taxon>Bacilli</taxon>
        <taxon>Bacillales</taxon>
        <taxon>Paenibacillaceae</taxon>
        <taxon>Aneurinibacillus group</taxon>
        <taxon>Aneurinibacillus</taxon>
    </lineage>
</organism>
<dbReference type="GO" id="GO:0006417">
    <property type="term" value="P:regulation of translation"/>
    <property type="evidence" value="ECO:0007669"/>
    <property type="project" value="UniProtKB-KW"/>
</dbReference>
<dbReference type="InterPro" id="IPR003775">
    <property type="entry name" value="Flagellar_assembly_factor_FliW"/>
</dbReference>
<dbReference type="Gene3D" id="2.30.290.10">
    <property type="entry name" value="BH3618-like"/>
    <property type="match status" value="1"/>
</dbReference>
<dbReference type="GO" id="GO:0005737">
    <property type="term" value="C:cytoplasm"/>
    <property type="evidence" value="ECO:0007669"/>
    <property type="project" value="UniProtKB-SubCell"/>
</dbReference>
<gene>
    <name evidence="4" type="primary">fliW</name>
    <name evidence="5" type="ORF">SAMN04487909_104158</name>
</gene>
<evidence type="ECO:0000313" key="5">
    <source>
        <dbReference type="EMBL" id="SDI47695.1"/>
    </source>
</evidence>
<accession>A0A0K2WIG0</accession>
<dbReference type="GO" id="GO:0044780">
    <property type="term" value="P:bacterial-type flagellum assembly"/>
    <property type="evidence" value="ECO:0007669"/>
    <property type="project" value="UniProtKB-UniRule"/>
</dbReference>
<dbReference type="RefSeq" id="WP_052520618.1">
    <property type="nucleotide sequence ID" value="NZ_BJOA01000081.1"/>
</dbReference>
<evidence type="ECO:0000313" key="6">
    <source>
        <dbReference type="Proteomes" id="UP000182836"/>
    </source>
</evidence>
<protein>
    <recommendedName>
        <fullName evidence="4">Flagellar assembly factor FliW</fullName>
    </recommendedName>
</protein>
<dbReference type="OrthoDB" id="9801235at2"/>
<name>A0A0K2WIG0_ANEMI</name>
<reference evidence="5 6" key="1">
    <citation type="submission" date="2016-10" db="EMBL/GenBank/DDBJ databases">
        <authorList>
            <person name="de Groot N.N."/>
        </authorList>
    </citation>
    <scope>NUCLEOTIDE SEQUENCE [LARGE SCALE GENOMIC DNA]</scope>
    <source>
        <strain evidence="5 6">DSM 2895</strain>
    </source>
</reference>
<dbReference type="PANTHER" id="PTHR39190:SF1">
    <property type="entry name" value="FLAGELLAR ASSEMBLY FACTOR FLIW"/>
    <property type="match status" value="1"/>
</dbReference>
<proteinExistence type="inferred from homology"/>
<dbReference type="EMBL" id="FNED01000004">
    <property type="protein sequence ID" value="SDI47695.1"/>
    <property type="molecule type" value="Genomic_DNA"/>
</dbReference>
<comment type="subcellular location">
    <subcellularLocation>
        <location evidence="4">Cytoplasm</location>
    </subcellularLocation>
</comment>
<comment type="subunit">
    <text evidence="4">Interacts with translational regulator CsrA and flagellin(s).</text>
</comment>
<dbReference type="SUPFAM" id="SSF141457">
    <property type="entry name" value="BH3618-like"/>
    <property type="match status" value="1"/>
</dbReference>
<evidence type="ECO:0000256" key="2">
    <source>
        <dbReference type="ARBA" id="ARBA00022795"/>
    </source>
</evidence>
<keyword evidence="3 4" id="KW-0810">Translation regulation</keyword>
<keyword evidence="4" id="KW-0143">Chaperone</keyword>
<dbReference type="Proteomes" id="UP000182836">
    <property type="component" value="Unassembled WGS sequence"/>
</dbReference>
<dbReference type="AlphaFoldDB" id="A0A0K2WIG0"/>
<dbReference type="GeneID" id="42304167"/>